<dbReference type="RefSeq" id="XP_041298019.1">
    <property type="nucleotide sequence ID" value="XM_041435587.1"/>
</dbReference>
<dbReference type="OrthoDB" id="509124at2759"/>
<organism evidence="1 2">
    <name type="scientific">Suillus discolor</name>
    <dbReference type="NCBI Taxonomy" id="1912936"/>
    <lineage>
        <taxon>Eukaryota</taxon>
        <taxon>Fungi</taxon>
        <taxon>Dikarya</taxon>
        <taxon>Basidiomycota</taxon>
        <taxon>Agaricomycotina</taxon>
        <taxon>Agaricomycetes</taxon>
        <taxon>Agaricomycetidae</taxon>
        <taxon>Boletales</taxon>
        <taxon>Suillineae</taxon>
        <taxon>Suillaceae</taxon>
        <taxon>Suillus</taxon>
    </lineage>
</organism>
<name>A0A9P7FFN4_9AGAM</name>
<dbReference type="EMBL" id="JABBWM010000005">
    <property type="protein sequence ID" value="KAG2117130.1"/>
    <property type="molecule type" value="Genomic_DNA"/>
</dbReference>
<dbReference type="CDD" id="cd07822">
    <property type="entry name" value="SRPBCC_4"/>
    <property type="match status" value="1"/>
</dbReference>
<comment type="caution">
    <text evidence="1">The sequence shown here is derived from an EMBL/GenBank/DDBJ whole genome shotgun (WGS) entry which is preliminary data.</text>
</comment>
<sequence>MSSSRTGLPPLSSKGVFSVSSSCVIDAPRKEVWEVLMDWKSYKEWNPFVRDQRITDARKNHLPDETPREGCYLYIHPVHIPPSYDNPWFPGSAFERITVLDHENYRTAWVNIEMPHWLLTAERWQALVEVEGGKTRYETVEVFGGLLAYLVRAFVGNGLKKGFIAMAEGLKNRAEERYEGHVSTTTS</sequence>
<protein>
    <recommendedName>
        <fullName evidence="3">Coenzyme Q-binding protein COQ10 START domain-containing protein</fullName>
    </recommendedName>
</protein>
<dbReference type="Gene3D" id="3.30.530.20">
    <property type="match status" value="2"/>
</dbReference>
<accession>A0A9P7FFN4</accession>
<evidence type="ECO:0000313" key="1">
    <source>
        <dbReference type="EMBL" id="KAG2117130.1"/>
    </source>
</evidence>
<reference evidence="1" key="1">
    <citation type="journal article" date="2020" name="New Phytol.">
        <title>Comparative genomics reveals dynamic genome evolution in host specialist ectomycorrhizal fungi.</title>
        <authorList>
            <person name="Lofgren L.A."/>
            <person name="Nguyen N.H."/>
            <person name="Vilgalys R."/>
            <person name="Ruytinx J."/>
            <person name="Liao H.L."/>
            <person name="Branco S."/>
            <person name="Kuo A."/>
            <person name="LaButti K."/>
            <person name="Lipzen A."/>
            <person name="Andreopoulos W."/>
            <person name="Pangilinan J."/>
            <person name="Riley R."/>
            <person name="Hundley H."/>
            <person name="Na H."/>
            <person name="Barry K."/>
            <person name="Grigoriev I.V."/>
            <person name="Stajich J.E."/>
            <person name="Kennedy P.G."/>
        </authorList>
    </citation>
    <scope>NUCLEOTIDE SEQUENCE</scope>
    <source>
        <strain evidence="1">FC423</strain>
    </source>
</reference>
<evidence type="ECO:0000313" key="2">
    <source>
        <dbReference type="Proteomes" id="UP000823399"/>
    </source>
</evidence>
<dbReference type="GeneID" id="64697846"/>
<dbReference type="Proteomes" id="UP000823399">
    <property type="component" value="Unassembled WGS sequence"/>
</dbReference>
<dbReference type="InterPro" id="IPR023393">
    <property type="entry name" value="START-like_dom_sf"/>
</dbReference>
<gene>
    <name evidence="1" type="ORF">F5147DRAFT_671346</name>
</gene>
<evidence type="ECO:0008006" key="3">
    <source>
        <dbReference type="Google" id="ProtNLM"/>
    </source>
</evidence>
<dbReference type="SUPFAM" id="SSF55961">
    <property type="entry name" value="Bet v1-like"/>
    <property type="match status" value="1"/>
</dbReference>
<dbReference type="AlphaFoldDB" id="A0A9P7FFN4"/>
<dbReference type="PANTHER" id="PTHR36166:SF1">
    <property type="entry name" value="SRPBCC DOMAIN-CONTAINING PROTEIN"/>
    <property type="match status" value="1"/>
</dbReference>
<proteinExistence type="predicted"/>
<keyword evidence="2" id="KW-1185">Reference proteome</keyword>
<dbReference type="PANTHER" id="PTHR36166">
    <property type="entry name" value="CHROMOSOME 9, WHOLE GENOME SHOTGUN SEQUENCE"/>
    <property type="match status" value="1"/>
</dbReference>